<dbReference type="InterPro" id="IPR011530">
    <property type="entry name" value="rRNA_adenine_dimethylase"/>
</dbReference>
<organism evidence="10 11">
    <name type="scientific">Dendrosporobacter quercicolus</name>
    <dbReference type="NCBI Taxonomy" id="146817"/>
    <lineage>
        <taxon>Bacteria</taxon>
        <taxon>Bacillati</taxon>
        <taxon>Bacillota</taxon>
        <taxon>Negativicutes</taxon>
        <taxon>Selenomonadales</taxon>
        <taxon>Sporomusaceae</taxon>
        <taxon>Dendrosporobacter</taxon>
    </lineage>
</organism>
<keyword evidence="6 7" id="KW-0694">RNA-binding</keyword>
<dbReference type="SUPFAM" id="SSF53335">
    <property type="entry name" value="S-adenosyl-L-methionine-dependent methyltransferases"/>
    <property type="match status" value="1"/>
</dbReference>
<comment type="function">
    <text evidence="7">Specifically dimethylates two adjacent adenosines (A1518 and A1519) in the loop of a conserved hairpin near the 3'-end of 16S rRNA in the 30S particle. May play a critical role in biogenesis of 30S subunits.</text>
</comment>
<dbReference type="GO" id="GO:0003723">
    <property type="term" value="F:RNA binding"/>
    <property type="evidence" value="ECO:0007669"/>
    <property type="project" value="UniProtKB-UniRule"/>
</dbReference>
<evidence type="ECO:0000313" key="11">
    <source>
        <dbReference type="Proteomes" id="UP000214880"/>
    </source>
</evidence>
<evidence type="ECO:0000256" key="6">
    <source>
        <dbReference type="ARBA" id="ARBA00022884"/>
    </source>
</evidence>
<dbReference type="PROSITE" id="PS51689">
    <property type="entry name" value="SAM_RNA_A_N6_MT"/>
    <property type="match status" value="1"/>
</dbReference>
<evidence type="ECO:0000256" key="2">
    <source>
        <dbReference type="ARBA" id="ARBA00022552"/>
    </source>
</evidence>
<dbReference type="PROSITE" id="PS01131">
    <property type="entry name" value="RRNA_A_DIMETH"/>
    <property type="match status" value="1"/>
</dbReference>
<feature type="binding site" evidence="7 8">
    <location>
        <position position="103"/>
    </location>
    <ligand>
        <name>S-adenosyl-L-methionine</name>
        <dbReference type="ChEBI" id="CHEBI:59789"/>
    </ligand>
</feature>
<dbReference type="GO" id="GO:0052908">
    <property type="term" value="F:16S rRNA (adenine(1518)-N(6)/adenine(1519)-N(6))-dimethyltransferase activity"/>
    <property type="evidence" value="ECO:0007669"/>
    <property type="project" value="UniProtKB-EC"/>
</dbReference>
<dbReference type="NCBIfam" id="TIGR00755">
    <property type="entry name" value="ksgA"/>
    <property type="match status" value="1"/>
</dbReference>
<dbReference type="Pfam" id="PF00398">
    <property type="entry name" value="RrnaAD"/>
    <property type="match status" value="1"/>
</dbReference>
<keyword evidence="11" id="KW-1185">Reference proteome</keyword>
<comment type="catalytic activity">
    <reaction evidence="7">
        <text>adenosine(1518)/adenosine(1519) in 16S rRNA + 4 S-adenosyl-L-methionine = N(6)-dimethyladenosine(1518)/N(6)-dimethyladenosine(1519) in 16S rRNA + 4 S-adenosyl-L-homocysteine + 4 H(+)</text>
        <dbReference type="Rhea" id="RHEA:19609"/>
        <dbReference type="Rhea" id="RHEA-COMP:10232"/>
        <dbReference type="Rhea" id="RHEA-COMP:10233"/>
        <dbReference type="ChEBI" id="CHEBI:15378"/>
        <dbReference type="ChEBI" id="CHEBI:57856"/>
        <dbReference type="ChEBI" id="CHEBI:59789"/>
        <dbReference type="ChEBI" id="CHEBI:74411"/>
        <dbReference type="ChEBI" id="CHEBI:74493"/>
        <dbReference type="EC" id="2.1.1.182"/>
    </reaction>
</comment>
<keyword evidence="5 7" id="KW-0949">S-adenosyl-L-methionine</keyword>
<dbReference type="InterPro" id="IPR023165">
    <property type="entry name" value="rRNA_Ade_diMease-like_C"/>
</dbReference>
<dbReference type="InterPro" id="IPR020596">
    <property type="entry name" value="rRNA_Ade_Mease_Trfase_CS"/>
</dbReference>
<evidence type="ECO:0000313" key="10">
    <source>
        <dbReference type="EMBL" id="SDM12626.1"/>
    </source>
</evidence>
<evidence type="ECO:0000256" key="1">
    <source>
        <dbReference type="ARBA" id="ARBA00022490"/>
    </source>
</evidence>
<dbReference type="InterPro" id="IPR020598">
    <property type="entry name" value="rRNA_Ade_methylase_Trfase_N"/>
</dbReference>
<comment type="similarity">
    <text evidence="7">Belongs to the class I-like SAM-binding methyltransferase superfamily. rRNA adenine N(6)-methyltransferase family. RsmA subfamily.</text>
</comment>
<dbReference type="PANTHER" id="PTHR11727:SF7">
    <property type="entry name" value="DIMETHYLADENOSINE TRANSFERASE-RELATED"/>
    <property type="match status" value="1"/>
</dbReference>
<feature type="domain" description="Ribosomal RNA adenine methylase transferase N-terminal" evidence="9">
    <location>
        <begin position="37"/>
        <end position="209"/>
    </location>
</feature>
<keyword evidence="3 7" id="KW-0489">Methyltransferase</keyword>
<sequence>MIKPTIAQKDVTKHILKTFNIRMSKKLGQNFLVDEKIVRGIVQAADISPGDTVLEIGPGIGTLTQGLAEAGAQVVAVELDLKLIDVLAETLAGYDNVRIIHGDILKVDIAAEVPAAPFKVVANLPYYITTPIIMGLLEARLPVSVLVTMIQKEVAARMVACPGTKDYGALSVAVQYFTQPRMMFDVPPVSFIPSPAVDSAVIRCLVRDQPAVAVADEKLFFRVVKAAFSQRRKTLNNALKTGIPADQIQPALAAAGIDGARRGETLSLQEFAALANCLK</sequence>
<evidence type="ECO:0000256" key="4">
    <source>
        <dbReference type="ARBA" id="ARBA00022679"/>
    </source>
</evidence>
<dbReference type="OrthoDB" id="9814755at2"/>
<dbReference type="GO" id="GO:0005829">
    <property type="term" value="C:cytosol"/>
    <property type="evidence" value="ECO:0007669"/>
    <property type="project" value="TreeGrafter"/>
</dbReference>
<evidence type="ECO:0000256" key="8">
    <source>
        <dbReference type="PROSITE-ProRule" id="PRU01026"/>
    </source>
</evidence>
<reference evidence="10 11" key="1">
    <citation type="submission" date="2016-10" db="EMBL/GenBank/DDBJ databases">
        <authorList>
            <person name="de Groot N.N."/>
        </authorList>
    </citation>
    <scope>NUCLEOTIDE SEQUENCE [LARGE SCALE GENOMIC DNA]</scope>
    <source>
        <strain evidence="10 11">DSM 1736</strain>
    </source>
</reference>
<dbReference type="InterPro" id="IPR001737">
    <property type="entry name" value="KsgA/Erm"/>
</dbReference>
<name>A0A1G9QNQ1_9FIRM</name>
<dbReference type="EMBL" id="FNHB01000002">
    <property type="protein sequence ID" value="SDM12626.1"/>
    <property type="molecule type" value="Genomic_DNA"/>
</dbReference>
<keyword evidence="2 7" id="KW-0698">rRNA processing</keyword>
<proteinExistence type="inferred from homology"/>
<feature type="binding site" evidence="7 8">
    <location>
        <position position="123"/>
    </location>
    <ligand>
        <name>S-adenosyl-L-methionine</name>
        <dbReference type="ChEBI" id="CHEBI:59789"/>
    </ligand>
</feature>
<feature type="binding site" evidence="7 8">
    <location>
        <position position="32"/>
    </location>
    <ligand>
        <name>S-adenosyl-L-methionine</name>
        <dbReference type="ChEBI" id="CHEBI:59789"/>
    </ligand>
</feature>
<feature type="binding site" evidence="7 8">
    <location>
        <position position="78"/>
    </location>
    <ligand>
        <name>S-adenosyl-L-methionine</name>
        <dbReference type="ChEBI" id="CHEBI:59789"/>
    </ligand>
</feature>
<protein>
    <recommendedName>
        <fullName evidence="7">Ribosomal RNA small subunit methyltransferase A</fullName>
        <ecNumber evidence="7">2.1.1.182</ecNumber>
    </recommendedName>
    <alternativeName>
        <fullName evidence="7">16S rRNA (adenine(1518)-N(6)/adenine(1519)-N(6))-dimethyltransferase</fullName>
    </alternativeName>
    <alternativeName>
        <fullName evidence="7">16S rRNA dimethyladenosine transferase</fullName>
    </alternativeName>
    <alternativeName>
        <fullName evidence="7">16S rRNA dimethylase</fullName>
    </alternativeName>
    <alternativeName>
        <fullName evidence="7">S-adenosylmethionine-6-N', N'-adenosyl(rRNA) dimethyltransferase</fullName>
    </alternativeName>
</protein>
<evidence type="ECO:0000256" key="5">
    <source>
        <dbReference type="ARBA" id="ARBA00022691"/>
    </source>
</evidence>
<dbReference type="InterPro" id="IPR029063">
    <property type="entry name" value="SAM-dependent_MTases_sf"/>
</dbReference>
<dbReference type="Gene3D" id="3.40.50.150">
    <property type="entry name" value="Vaccinia Virus protein VP39"/>
    <property type="match status" value="1"/>
</dbReference>
<keyword evidence="1 7" id="KW-0963">Cytoplasm</keyword>
<dbReference type="Proteomes" id="UP000214880">
    <property type="component" value="Unassembled WGS sequence"/>
</dbReference>
<evidence type="ECO:0000259" key="9">
    <source>
        <dbReference type="SMART" id="SM00650"/>
    </source>
</evidence>
<dbReference type="RefSeq" id="WP_092070605.1">
    <property type="nucleotide sequence ID" value="NZ_FNHB01000002.1"/>
</dbReference>
<evidence type="ECO:0000256" key="7">
    <source>
        <dbReference type="HAMAP-Rule" id="MF_00607"/>
    </source>
</evidence>
<dbReference type="AlphaFoldDB" id="A0A1G9QNQ1"/>
<feature type="binding site" evidence="7 8">
    <location>
        <position position="57"/>
    </location>
    <ligand>
        <name>S-adenosyl-L-methionine</name>
        <dbReference type="ChEBI" id="CHEBI:59789"/>
    </ligand>
</feature>
<dbReference type="CDD" id="cd02440">
    <property type="entry name" value="AdoMet_MTases"/>
    <property type="match status" value="1"/>
</dbReference>
<feature type="binding site" evidence="7 8">
    <location>
        <position position="30"/>
    </location>
    <ligand>
        <name>S-adenosyl-L-methionine</name>
        <dbReference type="ChEBI" id="CHEBI:59789"/>
    </ligand>
</feature>
<dbReference type="HAMAP" id="MF_00607">
    <property type="entry name" value="16SrRNA_methyltr_A"/>
    <property type="match status" value="1"/>
</dbReference>
<comment type="subcellular location">
    <subcellularLocation>
        <location evidence="7">Cytoplasm</location>
    </subcellularLocation>
</comment>
<dbReference type="EC" id="2.1.1.182" evidence="7"/>
<dbReference type="FunFam" id="3.40.50.150:FF:000023">
    <property type="entry name" value="Ribosomal RNA small subunit methyltransferase A"/>
    <property type="match status" value="1"/>
</dbReference>
<dbReference type="FunFam" id="1.10.8.100:FF:000001">
    <property type="entry name" value="Ribosomal RNA small subunit methyltransferase A"/>
    <property type="match status" value="1"/>
</dbReference>
<dbReference type="STRING" id="146817.SAMN04488502_102245"/>
<gene>
    <name evidence="7" type="primary">rsmA</name>
    <name evidence="7" type="synonym">ksgA</name>
    <name evidence="10" type="ORF">SAMN04488502_102245</name>
</gene>
<evidence type="ECO:0000256" key="3">
    <source>
        <dbReference type="ARBA" id="ARBA00022603"/>
    </source>
</evidence>
<dbReference type="PANTHER" id="PTHR11727">
    <property type="entry name" value="DIMETHYLADENOSINE TRANSFERASE"/>
    <property type="match status" value="1"/>
</dbReference>
<dbReference type="SMART" id="SM00650">
    <property type="entry name" value="rADc"/>
    <property type="match status" value="1"/>
</dbReference>
<keyword evidence="4 7" id="KW-0808">Transferase</keyword>
<dbReference type="Gene3D" id="1.10.8.100">
    <property type="entry name" value="Ribosomal RNA adenine dimethylase-like, domain 2"/>
    <property type="match status" value="1"/>
</dbReference>
<accession>A0A1G9QNQ1</accession>